<dbReference type="Pfam" id="PF00646">
    <property type="entry name" value="F-box"/>
    <property type="match status" value="1"/>
</dbReference>
<reference evidence="2" key="2">
    <citation type="submission" date="2023-06" db="EMBL/GenBank/DDBJ databases">
        <authorList>
            <person name="Ma L."/>
            <person name="Liu K.-W."/>
            <person name="Li Z."/>
            <person name="Hsiao Y.-Y."/>
            <person name="Qi Y."/>
            <person name="Fu T."/>
            <person name="Tang G."/>
            <person name="Zhang D."/>
            <person name="Sun W.-H."/>
            <person name="Liu D.-K."/>
            <person name="Li Y."/>
            <person name="Chen G.-Z."/>
            <person name="Liu X.-D."/>
            <person name="Liao X.-Y."/>
            <person name="Jiang Y.-T."/>
            <person name="Yu X."/>
            <person name="Hao Y."/>
            <person name="Huang J."/>
            <person name="Zhao X.-W."/>
            <person name="Ke S."/>
            <person name="Chen Y.-Y."/>
            <person name="Wu W.-L."/>
            <person name="Hsu J.-L."/>
            <person name="Lin Y.-F."/>
            <person name="Huang M.-D."/>
            <person name="Li C.-Y."/>
            <person name="Huang L."/>
            <person name="Wang Z.-W."/>
            <person name="Zhao X."/>
            <person name="Zhong W.-Y."/>
            <person name="Peng D.-H."/>
            <person name="Ahmad S."/>
            <person name="Lan S."/>
            <person name="Zhang J.-S."/>
            <person name="Tsai W.-C."/>
            <person name="Van De Peer Y."/>
            <person name="Liu Z.-J."/>
        </authorList>
    </citation>
    <scope>NUCLEOTIDE SEQUENCE</scope>
    <source>
        <strain evidence="2">SCP</strain>
        <tissue evidence="2">Leaves</tissue>
    </source>
</reference>
<reference evidence="2" key="1">
    <citation type="journal article" date="2023" name="Nat. Commun.">
        <title>Diploid and tetraploid genomes of Acorus and the evolution of monocots.</title>
        <authorList>
            <person name="Ma L."/>
            <person name="Liu K.W."/>
            <person name="Li Z."/>
            <person name="Hsiao Y.Y."/>
            <person name="Qi Y."/>
            <person name="Fu T."/>
            <person name="Tang G.D."/>
            <person name="Zhang D."/>
            <person name="Sun W.H."/>
            <person name="Liu D.K."/>
            <person name="Li Y."/>
            <person name="Chen G.Z."/>
            <person name="Liu X.D."/>
            <person name="Liao X.Y."/>
            <person name="Jiang Y.T."/>
            <person name="Yu X."/>
            <person name="Hao Y."/>
            <person name="Huang J."/>
            <person name="Zhao X.W."/>
            <person name="Ke S."/>
            <person name="Chen Y.Y."/>
            <person name="Wu W.L."/>
            <person name="Hsu J.L."/>
            <person name="Lin Y.F."/>
            <person name="Huang M.D."/>
            <person name="Li C.Y."/>
            <person name="Huang L."/>
            <person name="Wang Z.W."/>
            <person name="Zhao X."/>
            <person name="Zhong W.Y."/>
            <person name="Peng D.H."/>
            <person name="Ahmad S."/>
            <person name="Lan S."/>
            <person name="Zhang J.S."/>
            <person name="Tsai W.C."/>
            <person name="Van de Peer Y."/>
            <person name="Liu Z.J."/>
        </authorList>
    </citation>
    <scope>NUCLEOTIDE SEQUENCE</scope>
    <source>
        <strain evidence="2">SCP</strain>
    </source>
</reference>
<proteinExistence type="predicted"/>
<dbReference type="Proteomes" id="UP001179952">
    <property type="component" value="Unassembled WGS sequence"/>
</dbReference>
<dbReference type="InterPro" id="IPR001810">
    <property type="entry name" value="F-box_dom"/>
</dbReference>
<dbReference type="CDD" id="cd09917">
    <property type="entry name" value="F-box_SF"/>
    <property type="match status" value="1"/>
</dbReference>
<dbReference type="PROSITE" id="PS50181">
    <property type="entry name" value="FBOX"/>
    <property type="match status" value="1"/>
</dbReference>
<evidence type="ECO:0000313" key="3">
    <source>
        <dbReference type="Proteomes" id="UP001179952"/>
    </source>
</evidence>
<dbReference type="InterPro" id="IPR005174">
    <property type="entry name" value="KIB1-4_b-propeller"/>
</dbReference>
<protein>
    <submittedName>
        <fullName evidence="2">F-box protein</fullName>
    </submittedName>
</protein>
<comment type="caution">
    <text evidence="2">The sequence shown here is derived from an EMBL/GenBank/DDBJ whole genome shotgun (WGS) entry which is preliminary data.</text>
</comment>
<dbReference type="Pfam" id="PF03478">
    <property type="entry name" value="Beta-prop_KIB1-4"/>
    <property type="match status" value="1"/>
</dbReference>
<feature type="domain" description="F-box" evidence="1">
    <location>
        <begin position="24"/>
        <end position="71"/>
    </location>
</feature>
<gene>
    <name evidence="2" type="ORF">QJS04_geneDACA009778</name>
</gene>
<dbReference type="EMBL" id="JAUJYN010000004">
    <property type="protein sequence ID" value="KAK1272734.1"/>
    <property type="molecule type" value="Genomic_DNA"/>
</dbReference>
<name>A0AAV9B9F8_ACOGR</name>
<evidence type="ECO:0000259" key="1">
    <source>
        <dbReference type="PROSITE" id="PS50181"/>
    </source>
</evidence>
<sequence length="428" mass="49428">MRPFVMFLQIRSLCTMLNEIEEHQVDWSSLPENLLHLISRRLTLLDFIRFGAVCVSWYQSITDVDNYINRLRLSKTSALQVPWMILPVLPHRLRGNKDRNLRTIFSLSDGGKTFNFRLPTHHSSSRCAGSSDGWLLMVDELSEMSMVNPIYGVEIALPSIATHPNVTPKHDKHGRRVESYNIMWRAGVEEDWPVWRAKMMYYNKAIFCRDIDIVAVIHFFGHRIAIARAGDDRRGRWTELEFPSNTGFTDLMYHGGRLYVFNDGDQVAVFEDLPSRIRRGGGGGTDQSPTRILGTLSKEWDGNKRYIVMSSIGRLLRVYRTWRRDETMDFEVFRMDGDGCDWVQVKSIGDCALFLGVNHSLCLPVEGVSGVKRNCIYFTDDHQEAIFVDRHGVRDLGVFNIEDGSVERYFHKQQCLFPPPLWFMPNLP</sequence>
<accession>A0AAV9B9F8</accession>
<dbReference type="AlphaFoldDB" id="A0AAV9B9F8"/>
<organism evidence="2 3">
    <name type="scientific">Acorus gramineus</name>
    <name type="common">Dwarf sweet flag</name>
    <dbReference type="NCBI Taxonomy" id="55184"/>
    <lineage>
        <taxon>Eukaryota</taxon>
        <taxon>Viridiplantae</taxon>
        <taxon>Streptophyta</taxon>
        <taxon>Embryophyta</taxon>
        <taxon>Tracheophyta</taxon>
        <taxon>Spermatophyta</taxon>
        <taxon>Magnoliopsida</taxon>
        <taxon>Liliopsida</taxon>
        <taxon>Acoraceae</taxon>
        <taxon>Acorus</taxon>
    </lineage>
</organism>
<keyword evidence="3" id="KW-1185">Reference proteome</keyword>
<dbReference type="PANTHER" id="PTHR44586:SF25">
    <property type="entry name" value="(WILD MALAYSIAN BANANA) HYPOTHETICAL PROTEIN"/>
    <property type="match status" value="1"/>
</dbReference>
<dbReference type="SUPFAM" id="SSF81383">
    <property type="entry name" value="F-box domain"/>
    <property type="match status" value="1"/>
</dbReference>
<dbReference type="SMART" id="SM00256">
    <property type="entry name" value="FBOX"/>
    <property type="match status" value="1"/>
</dbReference>
<dbReference type="InterPro" id="IPR036047">
    <property type="entry name" value="F-box-like_dom_sf"/>
</dbReference>
<dbReference type="PANTHER" id="PTHR44586">
    <property type="entry name" value="F-BOX DOMAIN CONTAINING PROTEIN, EXPRESSED"/>
    <property type="match status" value="1"/>
</dbReference>
<evidence type="ECO:0000313" key="2">
    <source>
        <dbReference type="EMBL" id="KAK1272734.1"/>
    </source>
</evidence>
<dbReference type="Gene3D" id="1.20.1280.50">
    <property type="match status" value="1"/>
</dbReference>